<dbReference type="AlphaFoldDB" id="A0A1U7NX57"/>
<dbReference type="RefSeq" id="WP_075833701.1">
    <property type="nucleotide sequence ID" value="NZ_MSTI01000097.1"/>
</dbReference>
<dbReference type="STRING" id="249408.BOO71_0008674"/>
<dbReference type="InterPro" id="IPR041464">
    <property type="entry name" value="TubC_N"/>
</dbReference>
<evidence type="ECO:0000259" key="1">
    <source>
        <dbReference type="Pfam" id="PF18563"/>
    </source>
</evidence>
<proteinExistence type="predicted"/>
<dbReference type="Gene3D" id="1.10.10.1830">
    <property type="entry name" value="Non-ribosomal peptide synthase, adenylation domain"/>
    <property type="match status" value="1"/>
</dbReference>
<name>A0A1U7NX57_9DEIO</name>
<dbReference type="Pfam" id="PF18563">
    <property type="entry name" value="TubC_N"/>
    <property type="match status" value="1"/>
</dbReference>
<organism evidence="2 3">
    <name type="scientific">Deinococcus marmoris</name>
    <dbReference type="NCBI Taxonomy" id="249408"/>
    <lineage>
        <taxon>Bacteria</taxon>
        <taxon>Thermotogati</taxon>
        <taxon>Deinococcota</taxon>
        <taxon>Deinococci</taxon>
        <taxon>Deinococcales</taxon>
        <taxon>Deinococcaceae</taxon>
        <taxon>Deinococcus</taxon>
    </lineage>
</organism>
<accession>A0A1U7NX57</accession>
<comment type="caution">
    <text evidence="2">The sequence shown here is derived from an EMBL/GenBank/DDBJ whole genome shotgun (WGS) entry which is preliminary data.</text>
</comment>
<reference evidence="2 3" key="1">
    <citation type="submission" date="2017-01" db="EMBL/GenBank/DDBJ databases">
        <title>Genome Analysis of Deinococcus marmoris KOPRI26562.</title>
        <authorList>
            <person name="Kim J.H."/>
            <person name="Oh H.-M."/>
        </authorList>
    </citation>
    <scope>NUCLEOTIDE SEQUENCE [LARGE SCALE GENOMIC DNA]</scope>
    <source>
        <strain evidence="2 3">KOPRI26562</strain>
    </source>
</reference>
<dbReference type="EMBL" id="MSTI01000097">
    <property type="protein sequence ID" value="OLV17487.1"/>
    <property type="molecule type" value="Genomic_DNA"/>
</dbReference>
<keyword evidence="3" id="KW-1185">Reference proteome</keyword>
<gene>
    <name evidence="2" type="ORF">BOO71_0008674</name>
</gene>
<feature type="domain" description="TubC N-terminal docking" evidence="1">
    <location>
        <begin position="5"/>
        <end position="53"/>
    </location>
</feature>
<evidence type="ECO:0000313" key="3">
    <source>
        <dbReference type="Proteomes" id="UP000186607"/>
    </source>
</evidence>
<dbReference type="Proteomes" id="UP000186607">
    <property type="component" value="Unassembled WGS sequence"/>
</dbReference>
<dbReference type="InterPro" id="IPR044894">
    <property type="entry name" value="TubC_N_sf"/>
</dbReference>
<evidence type="ECO:0000313" key="2">
    <source>
        <dbReference type="EMBL" id="OLV17487.1"/>
    </source>
</evidence>
<protein>
    <recommendedName>
        <fullName evidence="1">TubC N-terminal docking domain-containing protein</fullName>
    </recommendedName>
</protein>
<dbReference type="OrthoDB" id="71100at2"/>
<sequence>MVARELLRELEARGVRLAVDGGQLTARAPAGAITPDLAAQIKAQKAELLQELQRAPAGLLAPLPEPLARLIGAAICDHLNRPLLLPAGIVPNLGEYVLACAAQYAAGVEPERQLEALWTARRAWAS</sequence>